<dbReference type="PANTHER" id="PTHR35535:SF1">
    <property type="entry name" value="HEAT SHOCK PROTEIN HSLJ"/>
    <property type="match status" value="1"/>
</dbReference>
<evidence type="ECO:0000256" key="1">
    <source>
        <dbReference type="SAM" id="SignalP"/>
    </source>
</evidence>
<dbReference type="Pfam" id="PF03724">
    <property type="entry name" value="META"/>
    <property type="match status" value="1"/>
</dbReference>
<dbReference type="InterPro" id="IPR005184">
    <property type="entry name" value="DUF306_Meta_HslJ"/>
</dbReference>
<dbReference type="PANTHER" id="PTHR35535">
    <property type="entry name" value="HEAT SHOCK PROTEIN HSLJ"/>
    <property type="match status" value="1"/>
</dbReference>
<name>A0A558HUU5_9GAMM</name>
<dbReference type="InterPro" id="IPR038670">
    <property type="entry name" value="HslJ-like_sf"/>
</dbReference>
<feature type="chain" id="PRO_5022223928" evidence="1">
    <location>
        <begin position="28"/>
        <end position="174"/>
    </location>
</feature>
<dbReference type="OrthoDB" id="5348860at2"/>
<protein>
    <submittedName>
        <fullName evidence="3">META domain-containing protein</fullName>
    </submittedName>
</protein>
<proteinExistence type="predicted"/>
<dbReference type="AlphaFoldDB" id="A0A558HUU5"/>
<reference evidence="3 4" key="1">
    <citation type="submission" date="2019-07" db="EMBL/GenBank/DDBJ databases">
        <title>Diversity of Bacteria from Kongsfjorden, Arctic.</title>
        <authorList>
            <person name="Yu Y."/>
        </authorList>
    </citation>
    <scope>NUCLEOTIDE SEQUENCE [LARGE SCALE GENOMIC DNA]</scope>
    <source>
        <strain evidence="3 4">SM1923</strain>
    </source>
</reference>
<evidence type="ECO:0000313" key="4">
    <source>
        <dbReference type="Proteomes" id="UP000319941"/>
    </source>
</evidence>
<comment type="caution">
    <text evidence="3">The sequence shown here is derived from an EMBL/GenBank/DDBJ whole genome shotgun (WGS) entry which is preliminary data.</text>
</comment>
<dbReference type="Proteomes" id="UP000319941">
    <property type="component" value="Unassembled WGS sequence"/>
</dbReference>
<organism evidence="3 4">
    <name type="scientific">Cobetia crustatorum</name>
    <dbReference type="NCBI Taxonomy" id="553385"/>
    <lineage>
        <taxon>Bacteria</taxon>
        <taxon>Pseudomonadati</taxon>
        <taxon>Pseudomonadota</taxon>
        <taxon>Gammaproteobacteria</taxon>
        <taxon>Oceanospirillales</taxon>
        <taxon>Halomonadaceae</taxon>
        <taxon>Cobetia</taxon>
    </lineage>
</organism>
<sequence>MTIPARRLLPMSRVIGTSLLLSISLLGGCAAMSTESDSRSGLAPDQVPTVVGTHWSFSATSSDEEAPNFLLQPPTQEQRADEEDDRLRLVGSNGCNRLMGPVTLDESRQTLDIGPLASTMKMCRNAEQSSAFNRMLEEAASYQVNGSGDSARLQIMDTSGQLLATFLAVEAIAE</sequence>
<keyword evidence="4" id="KW-1185">Reference proteome</keyword>
<feature type="signal peptide" evidence="1">
    <location>
        <begin position="1"/>
        <end position="27"/>
    </location>
</feature>
<dbReference type="EMBL" id="VNFH01000002">
    <property type="protein sequence ID" value="TVU72876.1"/>
    <property type="molecule type" value="Genomic_DNA"/>
</dbReference>
<accession>A0A558HUU5</accession>
<keyword evidence="1" id="KW-0732">Signal</keyword>
<evidence type="ECO:0000259" key="2">
    <source>
        <dbReference type="Pfam" id="PF03724"/>
    </source>
</evidence>
<dbReference type="PROSITE" id="PS51257">
    <property type="entry name" value="PROKAR_LIPOPROTEIN"/>
    <property type="match status" value="1"/>
</dbReference>
<dbReference type="Gene3D" id="2.40.128.270">
    <property type="match status" value="1"/>
</dbReference>
<evidence type="ECO:0000313" key="3">
    <source>
        <dbReference type="EMBL" id="TVU72876.1"/>
    </source>
</evidence>
<feature type="domain" description="DUF306" evidence="2">
    <location>
        <begin position="85"/>
        <end position="166"/>
    </location>
</feature>
<gene>
    <name evidence="3" type="ORF">FQP86_04265</name>
</gene>
<dbReference type="RefSeq" id="WP_144726708.1">
    <property type="nucleotide sequence ID" value="NZ_CAWOWR010000076.1"/>
</dbReference>
<dbReference type="InterPro" id="IPR053147">
    <property type="entry name" value="Hsp_HslJ-like"/>
</dbReference>